<reference evidence="5" key="1">
    <citation type="submission" date="2020-08" db="EMBL/GenBank/DDBJ databases">
        <authorList>
            <person name="Uke A."/>
            <person name="Chhe C."/>
            <person name="Baramee S."/>
            <person name="Kosugi A."/>
        </authorList>
    </citation>
    <scope>NUCLEOTIDE SEQUENCE</scope>
    <source>
        <strain evidence="5">DA-C8</strain>
    </source>
</reference>
<keyword evidence="6" id="KW-1185">Reference proteome</keyword>
<reference evidence="5" key="2">
    <citation type="journal article" date="2021" name="Data Brief">
        <title>Draft genome sequence data of the facultative, thermophilic, xylanolytic bacterium Paenibacillus sp. strain DA-C8.</title>
        <authorList>
            <person name="Chhe C."/>
            <person name="Uke A."/>
            <person name="Baramee S."/>
            <person name="Ungkulpasvich U."/>
            <person name="Tachaapaikoon C."/>
            <person name="Pason P."/>
            <person name="Waeonukul R."/>
            <person name="Ratanakhanokchai K."/>
            <person name="Kosugi A."/>
        </authorList>
    </citation>
    <scope>NUCLEOTIDE SEQUENCE</scope>
    <source>
        <strain evidence="5">DA-C8</strain>
    </source>
</reference>
<dbReference type="RefSeq" id="WP_200966242.1">
    <property type="nucleotide sequence ID" value="NZ_BMAQ01000009.1"/>
</dbReference>
<sequence>MKITRAGRVYQLGFLPRVFPVNCYLVEEEDGLTLIDAALPYAWRNILQTAESIARPIRRIVLTHPHVDHTGALKHLTSLLPDVPVLVSKRDARLLAGDFSLDDGEPNLPIRGGFDRSLLSLKVHPFQDGERIGSLLAIAAPGHTPGHTAFYEEREGILIAGDAFQTRGGAAVSGMLRPLFPFPAWATWSKQKALESACKLSELDLKWLAVGHGQMLADPLPAMRKAIDAATRAGVSEQ</sequence>
<dbReference type="InterPro" id="IPR001279">
    <property type="entry name" value="Metallo-B-lactamas"/>
</dbReference>
<evidence type="ECO:0000259" key="4">
    <source>
        <dbReference type="SMART" id="SM00849"/>
    </source>
</evidence>
<dbReference type="PANTHER" id="PTHR42951:SF9">
    <property type="entry name" value="METAL-DEPENDENT HYDROLASE"/>
    <property type="match status" value="1"/>
</dbReference>
<dbReference type="Gene3D" id="3.60.15.10">
    <property type="entry name" value="Ribonuclease Z/Hydroxyacylglutathione hydrolase-like"/>
    <property type="match status" value="1"/>
</dbReference>
<organism evidence="5 6">
    <name type="scientific">Insulibacter thermoxylanivorax</name>
    <dbReference type="NCBI Taxonomy" id="2749268"/>
    <lineage>
        <taxon>Bacteria</taxon>
        <taxon>Bacillati</taxon>
        <taxon>Bacillota</taxon>
        <taxon>Bacilli</taxon>
        <taxon>Bacillales</taxon>
        <taxon>Paenibacillaceae</taxon>
        <taxon>Insulibacter</taxon>
    </lineage>
</organism>
<dbReference type="Pfam" id="PF00753">
    <property type="entry name" value="Lactamase_B"/>
    <property type="match status" value="1"/>
</dbReference>
<evidence type="ECO:0000313" key="5">
    <source>
        <dbReference type="EMBL" id="GFR37979.1"/>
    </source>
</evidence>
<dbReference type="Proteomes" id="UP000654993">
    <property type="component" value="Unassembled WGS sequence"/>
</dbReference>
<accession>A0A916QE83</accession>
<evidence type="ECO:0000256" key="2">
    <source>
        <dbReference type="ARBA" id="ARBA00034301"/>
    </source>
</evidence>
<comment type="function">
    <text evidence="2">Counteracts the endogenous Pycsar antiviral defense system. Phosphodiesterase that enables metal-dependent hydrolysis of host cyclic nucleotide Pycsar defense signals such as cCMP and cUMP.</text>
</comment>
<comment type="catalytic activity">
    <reaction evidence="3">
        <text>3',5'-cyclic UMP + H2O = UMP + H(+)</text>
        <dbReference type="Rhea" id="RHEA:70575"/>
        <dbReference type="ChEBI" id="CHEBI:15377"/>
        <dbReference type="ChEBI" id="CHEBI:15378"/>
        <dbReference type="ChEBI" id="CHEBI:57865"/>
        <dbReference type="ChEBI" id="CHEBI:184387"/>
    </reaction>
    <physiologicalReaction direction="left-to-right" evidence="3">
        <dbReference type="Rhea" id="RHEA:70576"/>
    </physiologicalReaction>
</comment>
<dbReference type="InterPro" id="IPR036866">
    <property type="entry name" value="RibonucZ/Hydroxyglut_hydro"/>
</dbReference>
<feature type="domain" description="Metallo-beta-lactamase" evidence="4">
    <location>
        <begin position="20"/>
        <end position="212"/>
    </location>
</feature>
<dbReference type="AlphaFoldDB" id="A0A916QE83"/>
<evidence type="ECO:0000256" key="1">
    <source>
        <dbReference type="ARBA" id="ARBA00034221"/>
    </source>
</evidence>
<comment type="caution">
    <text evidence="5">The sequence shown here is derived from an EMBL/GenBank/DDBJ whole genome shotgun (WGS) entry which is preliminary data.</text>
</comment>
<evidence type="ECO:0000256" key="3">
    <source>
        <dbReference type="ARBA" id="ARBA00048505"/>
    </source>
</evidence>
<dbReference type="SUPFAM" id="SSF56281">
    <property type="entry name" value="Metallo-hydrolase/oxidoreductase"/>
    <property type="match status" value="1"/>
</dbReference>
<proteinExistence type="predicted"/>
<comment type="catalytic activity">
    <reaction evidence="1">
        <text>3',5'-cyclic CMP + H2O = CMP + H(+)</text>
        <dbReference type="Rhea" id="RHEA:72675"/>
        <dbReference type="ChEBI" id="CHEBI:15377"/>
        <dbReference type="ChEBI" id="CHEBI:15378"/>
        <dbReference type="ChEBI" id="CHEBI:58003"/>
        <dbReference type="ChEBI" id="CHEBI:60377"/>
    </reaction>
    <physiologicalReaction direction="left-to-right" evidence="1">
        <dbReference type="Rhea" id="RHEA:72676"/>
    </physiologicalReaction>
</comment>
<dbReference type="PANTHER" id="PTHR42951">
    <property type="entry name" value="METALLO-BETA-LACTAMASE DOMAIN-CONTAINING"/>
    <property type="match status" value="1"/>
</dbReference>
<protein>
    <submittedName>
        <fullName evidence="5">MBL fold metallo-hydrolase</fullName>
    </submittedName>
</protein>
<evidence type="ECO:0000313" key="6">
    <source>
        <dbReference type="Proteomes" id="UP000654993"/>
    </source>
</evidence>
<gene>
    <name evidence="5" type="ORF">PRECH8_12750</name>
</gene>
<dbReference type="CDD" id="cd07721">
    <property type="entry name" value="yflN-like_MBL-fold"/>
    <property type="match status" value="1"/>
</dbReference>
<dbReference type="SMART" id="SM00849">
    <property type="entry name" value="Lactamase_B"/>
    <property type="match status" value="1"/>
</dbReference>
<dbReference type="InterPro" id="IPR050855">
    <property type="entry name" value="NDM-1-like"/>
</dbReference>
<name>A0A916QE83_9BACL</name>
<dbReference type="EMBL" id="BMAQ01000009">
    <property type="protein sequence ID" value="GFR37979.1"/>
    <property type="molecule type" value="Genomic_DNA"/>
</dbReference>